<comment type="caution">
    <text evidence="2">The sequence shown here is derived from an EMBL/GenBank/DDBJ whole genome shotgun (WGS) entry which is preliminary data.</text>
</comment>
<feature type="domain" description="PLD phosphodiesterase" evidence="1">
    <location>
        <begin position="79"/>
        <end position="106"/>
    </location>
</feature>
<dbReference type="InterPro" id="IPR001736">
    <property type="entry name" value="PLipase_D/transphosphatidylase"/>
</dbReference>
<keyword evidence="3" id="KW-1185">Reference proteome</keyword>
<evidence type="ECO:0000259" key="1">
    <source>
        <dbReference type="PROSITE" id="PS50035"/>
    </source>
</evidence>
<organism evidence="2 3">
    <name type="scientific">Mucilaginibacter lutimaris</name>
    <dbReference type="NCBI Taxonomy" id="931629"/>
    <lineage>
        <taxon>Bacteria</taxon>
        <taxon>Pseudomonadati</taxon>
        <taxon>Bacteroidota</taxon>
        <taxon>Sphingobacteriia</taxon>
        <taxon>Sphingobacteriales</taxon>
        <taxon>Sphingobacteriaceae</taxon>
        <taxon>Mucilaginibacter</taxon>
    </lineage>
</organism>
<accession>A0ABW2ZED4</accession>
<dbReference type="Gene3D" id="3.30.870.10">
    <property type="entry name" value="Endonuclease Chain A"/>
    <property type="match status" value="1"/>
</dbReference>
<protein>
    <submittedName>
        <fullName evidence="2">Phospholipase D-like domain-containing protein</fullName>
    </submittedName>
</protein>
<dbReference type="EMBL" id="JBHTIA010000003">
    <property type="protein sequence ID" value="MFD0764534.1"/>
    <property type="molecule type" value="Genomic_DNA"/>
</dbReference>
<proteinExistence type="predicted"/>
<name>A0ABW2ZED4_9SPHI</name>
<dbReference type="SUPFAM" id="SSF56024">
    <property type="entry name" value="Phospholipase D/nuclease"/>
    <property type="match status" value="1"/>
</dbReference>
<sequence>MLFKNGVQLRSELLNFLTNQEECHIYVPYIKLESLKPLIEAKENVKMVVVRWEPRDLIAGSSDLEVYPYLKERGITLYRNPRLHLKAFVANYERAFIGSANISQRALNYPENINYNYELALVDQQLDLSDRLYFNMIEAESILITDNIYDQIKLQLPEKIKTFPKEADFKFEVNFPDKGFSIASLPMTYSVETLHRIYQTQESIHKIELNCAMHDLAIYRIPLGLEMHAFEKELKSKFFNHPFIRSFLEYVDTEEQVFFGGAKDWIHRNCSDVPTPRKFEITENIQILYRWITKLSDGIYKADRPNHSERLYRVSS</sequence>
<reference evidence="3" key="1">
    <citation type="journal article" date="2019" name="Int. J. Syst. Evol. Microbiol.">
        <title>The Global Catalogue of Microorganisms (GCM) 10K type strain sequencing project: providing services to taxonomists for standard genome sequencing and annotation.</title>
        <authorList>
            <consortium name="The Broad Institute Genomics Platform"/>
            <consortium name="The Broad Institute Genome Sequencing Center for Infectious Disease"/>
            <person name="Wu L."/>
            <person name="Ma J."/>
        </authorList>
    </citation>
    <scope>NUCLEOTIDE SEQUENCE [LARGE SCALE GENOMIC DNA]</scope>
    <source>
        <strain evidence="3">CCUG 60742</strain>
    </source>
</reference>
<evidence type="ECO:0000313" key="2">
    <source>
        <dbReference type="EMBL" id="MFD0764534.1"/>
    </source>
</evidence>
<dbReference type="Proteomes" id="UP001597073">
    <property type="component" value="Unassembled WGS sequence"/>
</dbReference>
<dbReference type="InterPro" id="IPR025202">
    <property type="entry name" value="PLD-like_dom"/>
</dbReference>
<dbReference type="RefSeq" id="WP_377140114.1">
    <property type="nucleotide sequence ID" value="NZ_JBHTIA010000003.1"/>
</dbReference>
<dbReference type="Pfam" id="PF13091">
    <property type="entry name" value="PLDc_2"/>
    <property type="match status" value="1"/>
</dbReference>
<gene>
    <name evidence="2" type="ORF">ACFQZI_06695</name>
</gene>
<evidence type="ECO:0000313" key="3">
    <source>
        <dbReference type="Proteomes" id="UP001597073"/>
    </source>
</evidence>
<dbReference type="PROSITE" id="PS50035">
    <property type="entry name" value="PLD"/>
    <property type="match status" value="1"/>
</dbReference>